<evidence type="ECO:0008006" key="4">
    <source>
        <dbReference type="Google" id="ProtNLM"/>
    </source>
</evidence>
<feature type="region of interest" description="Disordered" evidence="1">
    <location>
        <begin position="272"/>
        <end position="295"/>
    </location>
</feature>
<proteinExistence type="predicted"/>
<organism evidence="2 3">
    <name type="scientific">Spodoptera littoralis</name>
    <name type="common">Egyptian cotton leafworm</name>
    <dbReference type="NCBI Taxonomy" id="7109"/>
    <lineage>
        <taxon>Eukaryota</taxon>
        <taxon>Metazoa</taxon>
        <taxon>Ecdysozoa</taxon>
        <taxon>Arthropoda</taxon>
        <taxon>Hexapoda</taxon>
        <taxon>Insecta</taxon>
        <taxon>Pterygota</taxon>
        <taxon>Neoptera</taxon>
        <taxon>Endopterygota</taxon>
        <taxon>Lepidoptera</taxon>
        <taxon>Glossata</taxon>
        <taxon>Ditrysia</taxon>
        <taxon>Noctuoidea</taxon>
        <taxon>Noctuidae</taxon>
        <taxon>Amphipyrinae</taxon>
        <taxon>Spodoptera</taxon>
    </lineage>
</organism>
<feature type="compositionally biased region" description="Basic and acidic residues" evidence="1">
    <location>
        <begin position="984"/>
        <end position="998"/>
    </location>
</feature>
<dbReference type="AlphaFoldDB" id="A0A9P0HUP5"/>
<keyword evidence="3" id="KW-1185">Reference proteome</keyword>
<feature type="region of interest" description="Disordered" evidence="1">
    <location>
        <begin position="58"/>
        <end position="90"/>
    </location>
</feature>
<dbReference type="Proteomes" id="UP001153321">
    <property type="component" value="Chromosome 11"/>
</dbReference>
<sequence>MNKDINRRKVTSLGNSWIICKSKSHPGHVYYFNSLTGQAAWNLSDAEIEKARQTTKRLEQLPGAELACPEPKEKPPSPSPNPEPIQPALKKRIPPFENPQLNIIQEQPSSLLANLNVPLNQMTSILQGTQITNTSSLGPICNMNLLNNPTHTFNLSNPTPMYNPKVWAVPQAQQIFIPTPIAPIVNQGPNSLNGAYNKFIESSTGIILDNLNNASTSSIQVGSYAFNTRDLKFRKGFQQPINKKHGFANKKDLRQMLSFKNRFQRKPGGSGVHINGNQHGNHSNDFQSRIGNKDSKGTEQILEDSSKIDITPMKNLASSDCNSDAWFIVMDLEVLLNEFKFLNTVTDSDEICHLMVPKRVMEELRIYVTCTENVQARRILRFLSQQIEIGYAFMAEYPCGAENLSMTEVIEATCAELVKKKYHFILLTNDNELITKKSLVNIHMFTISEVRNLLGIQPKKQQIVTPNVVPKPKLSVNELLNKIKITVPNNFSPNRDTTSPDKDIKYDEIIDEVPEIAPNQKDNTEKPVSLKHTVDAGIQTDLKYNESNSSVSKELEEFPGVSKNIEIRKEAVTRPPETSAVVNVSKKRGIKLKRSVSSQPPVNSEENRQFKYKWRRRRNTTSQSNKQIPTDSDEITSSKELETFFSSNDNPKEHDEPSTDDPVSESTDNKVVNDSIESRESSIIAHPRNSVSQENVTIDETSTSSIISNTESSVDDNFTTSSNQVFHRKNNDKSMYRVDSTTMEQYLKVKCDEWISRFVQIMEEVLTQVLHQDPPFSNSKLPPPWTLHEAALCIAMKFSDYKDIKEAANKLSNMIFCVSDIKGNIALNMTASQYMQMYSYGMHLLGALMEATYNIEDIKIAVESLNTLLHDIKNPCVDHSVNDSFNDNVHETSSNNNAMLHSDLPGNNDGVSEHDHEMSIDDNDNIAEVNKKSPMKRKLVQEETPTQVKFIRNININPSLFKHLTFQKSSTSNNGLIDKSNLQSEEKTNSYKVAERDTPLNTVETATNTTEKENNAPTSQPSIIRKFTAFPELEKKLHISNLYENHDEELDYDEDEEYLTEEYCSEDDNSGDLHDESFSNNIEETDSLRPNERIALEEIDPCLIKENNEKFKYAMYMFIQEIKGALSQVQILCDRCYKVLENPDASTELRLQLRAKAESARLHITRLSKSLESMLDHETSNLNRSMSKLLVQADVNLAEVDTELLSKYRISITKCKECADGFLKSTQDIISRLTCV</sequence>
<gene>
    <name evidence="2" type="ORF">SPLIT_LOCUS1023</name>
</gene>
<dbReference type="EMBL" id="LR824542">
    <property type="protein sequence ID" value="CAH1635661.1"/>
    <property type="molecule type" value="Genomic_DNA"/>
</dbReference>
<evidence type="ECO:0000256" key="1">
    <source>
        <dbReference type="SAM" id="MobiDB-lite"/>
    </source>
</evidence>
<dbReference type="Gene3D" id="3.40.50.1010">
    <property type="entry name" value="5'-nuclease"/>
    <property type="match status" value="1"/>
</dbReference>
<feature type="compositionally biased region" description="Pro residues" evidence="1">
    <location>
        <begin position="76"/>
        <end position="85"/>
    </location>
</feature>
<feature type="compositionally biased region" description="Polar residues" evidence="1">
    <location>
        <begin position="972"/>
        <end position="983"/>
    </location>
</feature>
<evidence type="ECO:0000313" key="3">
    <source>
        <dbReference type="Proteomes" id="UP001153321"/>
    </source>
</evidence>
<accession>A0A9P0HUP5</accession>
<feature type="compositionally biased region" description="Polar residues" evidence="1">
    <location>
        <begin position="620"/>
        <end position="630"/>
    </location>
</feature>
<feature type="compositionally biased region" description="Low complexity" evidence="1">
    <location>
        <begin position="999"/>
        <end position="1009"/>
    </location>
</feature>
<evidence type="ECO:0000313" key="2">
    <source>
        <dbReference type="EMBL" id="CAH1635661.1"/>
    </source>
</evidence>
<feature type="compositionally biased region" description="Basic residues" evidence="1">
    <location>
        <begin position="610"/>
        <end position="619"/>
    </location>
</feature>
<reference evidence="2" key="1">
    <citation type="submission" date="2022-02" db="EMBL/GenBank/DDBJ databases">
        <authorList>
            <person name="King R."/>
        </authorList>
    </citation>
    <scope>NUCLEOTIDE SEQUENCE</scope>
</reference>
<feature type="compositionally biased region" description="Polar residues" evidence="1">
    <location>
        <begin position="595"/>
        <end position="604"/>
    </location>
</feature>
<protein>
    <recommendedName>
        <fullName evidence="4">WW domain-containing protein</fullName>
    </recommendedName>
</protein>
<feature type="region of interest" description="Disordered" evidence="1">
    <location>
        <begin position="592"/>
        <end position="695"/>
    </location>
</feature>
<feature type="compositionally biased region" description="Polar residues" evidence="1">
    <location>
        <begin position="275"/>
        <end position="290"/>
    </location>
</feature>
<feature type="region of interest" description="Disordered" evidence="1">
    <location>
        <begin position="972"/>
        <end position="1019"/>
    </location>
</feature>
<name>A0A9P0HUP5_SPOLI</name>